<feature type="signal peptide" evidence="1">
    <location>
        <begin position="1"/>
        <end position="19"/>
    </location>
</feature>
<protein>
    <recommendedName>
        <fullName evidence="4">DUF3016 domain-containing protein</fullName>
    </recommendedName>
</protein>
<proteinExistence type="predicted"/>
<organism evidence="2 3">
    <name type="scientific">Piscinibacter sakaiensis</name>
    <name type="common">Ideonella sakaiensis</name>
    <dbReference type="NCBI Taxonomy" id="1547922"/>
    <lineage>
        <taxon>Bacteria</taxon>
        <taxon>Pseudomonadati</taxon>
        <taxon>Pseudomonadota</taxon>
        <taxon>Betaproteobacteria</taxon>
        <taxon>Burkholderiales</taxon>
        <taxon>Sphaerotilaceae</taxon>
        <taxon>Piscinibacter</taxon>
    </lineage>
</organism>
<reference evidence="2 3" key="2">
    <citation type="journal article" date="2016" name="Science">
        <title>A bacterium that degrades and assimilates poly(ethylene terephthalate).</title>
        <authorList>
            <person name="Yoshida S."/>
            <person name="Hiraga K."/>
            <person name="Takehana T."/>
            <person name="Taniguchi I."/>
            <person name="Yamaji H."/>
            <person name="Maeda Y."/>
            <person name="Toyohara K."/>
            <person name="Miyamoto K."/>
            <person name="Kimura Y."/>
            <person name="Oda K."/>
        </authorList>
    </citation>
    <scope>NUCLEOTIDE SEQUENCE [LARGE SCALE GENOMIC DNA]</scope>
    <source>
        <strain evidence="3">NBRC 110686 / TISTR 2288 / 201-F6</strain>
    </source>
</reference>
<dbReference type="InterPro" id="IPR021557">
    <property type="entry name" value="DUF3016"/>
</dbReference>
<keyword evidence="1" id="KW-0732">Signal</keyword>
<reference evidence="3" key="1">
    <citation type="submission" date="2015-07" db="EMBL/GenBank/DDBJ databases">
        <title>Discovery of a poly(ethylene terephthalate assimilation.</title>
        <authorList>
            <person name="Yoshida S."/>
            <person name="Hiraga K."/>
            <person name="Takehana T."/>
            <person name="Taniguchi I."/>
            <person name="Yamaji H."/>
            <person name="Maeda Y."/>
            <person name="Toyohara K."/>
            <person name="Miyamoto K."/>
            <person name="Kimura Y."/>
            <person name="Oda K."/>
        </authorList>
    </citation>
    <scope>NUCLEOTIDE SEQUENCE [LARGE SCALE GENOMIC DNA]</scope>
    <source>
        <strain evidence="3">NBRC 110686 / TISTR 2288 / 201-F6</strain>
    </source>
</reference>
<name>A0A0K8P4B7_PISS1</name>
<dbReference type="AlphaFoldDB" id="A0A0K8P4B7"/>
<keyword evidence="3" id="KW-1185">Reference proteome</keyword>
<dbReference type="STRING" id="1547922.ISF6_3353"/>
<feature type="chain" id="PRO_5005513680" description="DUF3016 domain-containing protein" evidence="1">
    <location>
        <begin position="20"/>
        <end position="164"/>
    </location>
</feature>
<dbReference type="Pfam" id="PF11454">
    <property type="entry name" value="DUF3016"/>
    <property type="match status" value="1"/>
</dbReference>
<evidence type="ECO:0000313" key="3">
    <source>
        <dbReference type="Proteomes" id="UP000037660"/>
    </source>
</evidence>
<accession>A0A0K8P4B7</accession>
<evidence type="ECO:0000256" key="1">
    <source>
        <dbReference type="SAM" id="SignalP"/>
    </source>
</evidence>
<comment type="caution">
    <text evidence="2">The sequence shown here is derived from an EMBL/GenBank/DDBJ whole genome shotgun (WGS) entry which is preliminary data.</text>
</comment>
<sequence length="164" mass="18307">MLASLAVLAALAAAGPARAGSAEVRFVQPETYRDANPQHRGPDSEAQAAVQAELQRHLERLAQQRLGADERLAVQVLDIDLAGEIEPWRRAGGQDLRIVRDITMPRMTLSFTLTRGSDVLASGAQERVTDLNFLRGFNRYSSSDPLRYEKAMLDQWFDARFARR</sequence>
<evidence type="ECO:0000313" key="2">
    <source>
        <dbReference type="EMBL" id="GAP37498.1"/>
    </source>
</evidence>
<dbReference type="EMBL" id="BBYR01000047">
    <property type="protein sequence ID" value="GAP37498.1"/>
    <property type="molecule type" value="Genomic_DNA"/>
</dbReference>
<gene>
    <name evidence="2" type="ORF">ISF6_3353</name>
</gene>
<evidence type="ECO:0008006" key="4">
    <source>
        <dbReference type="Google" id="ProtNLM"/>
    </source>
</evidence>
<dbReference type="Proteomes" id="UP000037660">
    <property type="component" value="Unassembled WGS sequence"/>
</dbReference>